<dbReference type="EMBL" id="JACRSS010000006">
    <property type="protein sequence ID" value="MBC8539316.1"/>
    <property type="molecule type" value="Genomic_DNA"/>
</dbReference>
<dbReference type="PROSITE" id="PS00760">
    <property type="entry name" value="SPASE_I_2"/>
    <property type="match status" value="1"/>
</dbReference>
<dbReference type="InterPro" id="IPR019758">
    <property type="entry name" value="Pept_S26A_signal_pept_1_CS"/>
</dbReference>
<evidence type="ECO:0000256" key="7">
    <source>
        <dbReference type="RuleBase" id="RU362042"/>
    </source>
</evidence>
<keyword evidence="5 7" id="KW-0378">Hydrolase</keyword>
<proteinExistence type="inferred from homology"/>
<dbReference type="PROSITE" id="PS00761">
    <property type="entry name" value="SPASE_I_3"/>
    <property type="match status" value="1"/>
</dbReference>
<reference evidence="9" key="1">
    <citation type="submission" date="2020-08" db="EMBL/GenBank/DDBJ databases">
        <title>Genome public.</title>
        <authorList>
            <person name="Liu C."/>
            <person name="Sun Q."/>
        </authorList>
    </citation>
    <scope>NUCLEOTIDE SEQUENCE</scope>
    <source>
        <strain evidence="9">NSJ-63</strain>
    </source>
</reference>
<evidence type="ECO:0000313" key="9">
    <source>
        <dbReference type="EMBL" id="MBC8539316.1"/>
    </source>
</evidence>
<dbReference type="InterPro" id="IPR019533">
    <property type="entry name" value="Peptidase_S26"/>
</dbReference>
<organism evidence="9 10">
    <name type="scientific">Guopingia tenuis</name>
    <dbReference type="NCBI Taxonomy" id="2763656"/>
    <lineage>
        <taxon>Bacteria</taxon>
        <taxon>Bacillati</taxon>
        <taxon>Bacillota</taxon>
        <taxon>Clostridia</taxon>
        <taxon>Christensenellales</taxon>
        <taxon>Christensenellaceae</taxon>
        <taxon>Guopingia</taxon>
    </lineage>
</organism>
<dbReference type="GO" id="GO:0006465">
    <property type="term" value="P:signal peptide processing"/>
    <property type="evidence" value="ECO:0007669"/>
    <property type="project" value="InterPro"/>
</dbReference>
<evidence type="ECO:0000256" key="5">
    <source>
        <dbReference type="ARBA" id="ARBA00022801"/>
    </source>
</evidence>
<keyword evidence="7" id="KW-1133">Transmembrane helix</keyword>
<name>A0A926HY10_9FIRM</name>
<keyword evidence="10" id="KW-1185">Reference proteome</keyword>
<dbReference type="GO" id="GO:0005886">
    <property type="term" value="C:plasma membrane"/>
    <property type="evidence" value="ECO:0007669"/>
    <property type="project" value="UniProtKB-SubCell"/>
</dbReference>
<dbReference type="CDD" id="cd06530">
    <property type="entry name" value="S26_SPase_I"/>
    <property type="match status" value="1"/>
</dbReference>
<feature type="active site" evidence="6">
    <location>
        <position position="48"/>
    </location>
</feature>
<evidence type="ECO:0000256" key="1">
    <source>
        <dbReference type="ARBA" id="ARBA00000677"/>
    </source>
</evidence>
<evidence type="ECO:0000256" key="6">
    <source>
        <dbReference type="PIRSR" id="PIRSR600223-1"/>
    </source>
</evidence>
<evidence type="ECO:0000256" key="3">
    <source>
        <dbReference type="ARBA" id="ARBA00009370"/>
    </source>
</evidence>
<dbReference type="PANTHER" id="PTHR43390">
    <property type="entry name" value="SIGNAL PEPTIDASE I"/>
    <property type="match status" value="1"/>
</dbReference>
<keyword evidence="7" id="KW-0472">Membrane</keyword>
<dbReference type="InterPro" id="IPR036286">
    <property type="entry name" value="LexA/Signal_pep-like_sf"/>
</dbReference>
<feature type="domain" description="Peptidase S26" evidence="8">
    <location>
        <begin position="19"/>
        <end position="173"/>
    </location>
</feature>
<gene>
    <name evidence="9" type="primary">lepB</name>
    <name evidence="9" type="ORF">H8693_10300</name>
</gene>
<dbReference type="Pfam" id="PF10502">
    <property type="entry name" value="Peptidase_S26"/>
    <property type="match status" value="1"/>
</dbReference>
<dbReference type="AlphaFoldDB" id="A0A926HY10"/>
<dbReference type="InterPro" id="IPR019757">
    <property type="entry name" value="Pept_S26A_signal_pept_1_Lys-AS"/>
</dbReference>
<evidence type="ECO:0000256" key="2">
    <source>
        <dbReference type="ARBA" id="ARBA00004401"/>
    </source>
</evidence>
<dbReference type="InterPro" id="IPR000223">
    <property type="entry name" value="Pept_S26A_signal_pept_1"/>
</dbReference>
<comment type="similarity">
    <text evidence="3 7">Belongs to the peptidase S26 family.</text>
</comment>
<feature type="transmembrane region" description="Helical" evidence="7">
    <location>
        <begin position="17"/>
        <end position="38"/>
    </location>
</feature>
<evidence type="ECO:0000256" key="4">
    <source>
        <dbReference type="ARBA" id="ARBA00013208"/>
    </source>
</evidence>
<dbReference type="EC" id="3.4.21.89" evidence="4 7"/>
<accession>A0A926HY10</accession>
<protein>
    <recommendedName>
        <fullName evidence="4 7">Signal peptidase I</fullName>
        <ecNumber evidence="4 7">3.4.21.89</ecNumber>
    </recommendedName>
</protein>
<evidence type="ECO:0000259" key="8">
    <source>
        <dbReference type="Pfam" id="PF10502"/>
    </source>
</evidence>
<keyword evidence="7" id="KW-0645">Protease</keyword>
<dbReference type="Proteomes" id="UP000617951">
    <property type="component" value="Unassembled WGS sequence"/>
</dbReference>
<dbReference type="SUPFAM" id="SSF51306">
    <property type="entry name" value="LexA/Signal peptidase"/>
    <property type="match status" value="1"/>
</dbReference>
<comment type="subcellular location">
    <subcellularLocation>
        <location evidence="2">Cell membrane</location>
        <topology evidence="2">Single-pass type II membrane protein</topology>
    </subcellularLocation>
    <subcellularLocation>
        <location evidence="7">Membrane</location>
        <topology evidence="7">Single-pass type II membrane protein</topology>
    </subcellularLocation>
</comment>
<feature type="active site" evidence="6">
    <location>
        <position position="90"/>
    </location>
</feature>
<dbReference type="PRINTS" id="PR00727">
    <property type="entry name" value="LEADERPTASE"/>
</dbReference>
<dbReference type="NCBIfam" id="TIGR02227">
    <property type="entry name" value="sigpep_I_bact"/>
    <property type="match status" value="1"/>
</dbReference>
<keyword evidence="7" id="KW-0812">Transmembrane</keyword>
<dbReference type="GO" id="GO:0004252">
    <property type="term" value="F:serine-type endopeptidase activity"/>
    <property type="evidence" value="ECO:0007669"/>
    <property type="project" value="InterPro"/>
</dbReference>
<comment type="caution">
    <text evidence="9">The sequence shown here is derived from an EMBL/GenBank/DDBJ whole genome shotgun (WGS) entry which is preliminary data.</text>
</comment>
<sequence>MGKHSVEEKKTSAAREALSWVFCISVAILVALLLRIFVFELVMVQGESMEHTLHNGQTVFVEKVSRNFGNLSRRQIVIVKYPGREGAFVKRIVGLPGDTIEVKEGALYVNDVRQDEPYIAEPYILQDFARVTVPEDCYFVMGDNRNNSMDSRDPTVGAIPFDQVIGHAMFVIWPLSDMQGLTNA</sequence>
<comment type="catalytic activity">
    <reaction evidence="1 7">
        <text>Cleavage of hydrophobic, N-terminal signal or leader sequences from secreted and periplasmic proteins.</text>
        <dbReference type="EC" id="3.4.21.89"/>
    </reaction>
</comment>
<dbReference type="PANTHER" id="PTHR43390:SF1">
    <property type="entry name" value="CHLOROPLAST PROCESSING PEPTIDASE"/>
    <property type="match status" value="1"/>
</dbReference>
<dbReference type="Gene3D" id="2.10.109.10">
    <property type="entry name" value="Umud Fragment, subunit A"/>
    <property type="match status" value="1"/>
</dbReference>
<dbReference type="GO" id="GO:0009003">
    <property type="term" value="F:signal peptidase activity"/>
    <property type="evidence" value="ECO:0007669"/>
    <property type="project" value="UniProtKB-EC"/>
</dbReference>
<dbReference type="RefSeq" id="WP_178621925.1">
    <property type="nucleotide sequence ID" value="NZ_JACRSS010000006.1"/>
</dbReference>
<evidence type="ECO:0000313" key="10">
    <source>
        <dbReference type="Proteomes" id="UP000617951"/>
    </source>
</evidence>